<dbReference type="InterPro" id="IPR043157">
    <property type="entry name" value="Dynein_AAA1S"/>
</dbReference>
<dbReference type="InterPro" id="IPR026983">
    <property type="entry name" value="DHC"/>
</dbReference>
<dbReference type="SMART" id="SM00382">
    <property type="entry name" value="AAA"/>
    <property type="match status" value="2"/>
</dbReference>
<dbReference type="PANTHER" id="PTHR22878">
    <property type="entry name" value="DYNEIN HEAVY CHAIN 6, AXONEMAL-LIKE-RELATED"/>
    <property type="match status" value="1"/>
</dbReference>
<keyword evidence="9" id="KW-0282">Flagellum</keyword>
<evidence type="ECO:0000256" key="21">
    <source>
        <dbReference type="SAM" id="MobiDB-lite"/>
    </source>
</evidence>
<dbReference type="InterPro" id="IPR018247">
    <property type="entry name" value="EF_Hand_1_Ca_BS"/>
</dbReference>
<dbReference type="Pfam" id="PF18199">
    <property type="entry name" value="Dynein_C"/>
    <property type="match status" value="1"/>
</dbReference>
<dbReference type="FunFam" id="1.20.58.1120:FF:000005">
    <property type="entry name" value="Dynein, axonemal, heavy chain 12"/>
    <property type="match status" value="1"/>
</dbReference>
<dbReference type="GO" id="GO:0045505">
    <property type="term" value="F:dynein intermediate chain binding"/>
    <property type="evidence" value="ECO:0007669"/>
    <property type="project" value="InterPro"/>
</dbReference>
<evidence type="ECO:0000313" key="23">
    <source>
        <dbReference type="Proteomes" id="UP000265300"/>
    </source>
</evidence>
<evidence type="ECO:0000256" key="18">
    <source>
        <dbReference type="ARBA" id="ARBA00078543"/>
    </source>
</evidence>
<dbReference type="FunFam" id="3.20.180.20:FF:000003">
    <property type="entry name" value="Dynein heavy chain 12, axonemal"/>
    <property type="match status" value="1"/>
</dbReference>
<dbReference type="InterPro" id="IPR042219">
    <property type="entry name" value="AAA_lid_11_sf"/>
</dbReference>
<dbReference type="Pfam" id="PF03028">
    <property type="entry name" value="Dynein_heavy"/>
    <property type="match status" value="1"/>
</dbReference>
<dbReference type="PANTHER" id="PTHR22878:SF66">
    <property type="entry name" value="DYNEIN AXONEMAL HEAVY CHAIN 7"/>
    <property type="match status" value="1"/>
</dbReference>
<dbReference type="GO" id="GO:0005858">
    <property type="term" value="C:axonemal dynein complex"/>
    <property type="evidence" value="ECO:0007669"/>
    <property type="project" value="UniProtKB-ARBA"/>
</dbReference>
<dbReference type="GO" id="GO:0005509">
    <property type="term" value="F:calcium ion binding"/>
    <property type="evidence" value="ECO:0007669"/>
    <property type="project" value="InterPro"/>
</dbReference>
<dbReference type="FunCoup" id="A0A340WLH0">
    <property type="interactions" value="254"/>
</dbReference>
<protein>
    <recommendedName>
        <fullName evidence="17">Dynein axonemal heavy chain 7</fullName>
    </recommendedName>
    <alternativeName>
        <fullName evidence="19">Axonemal beta dynein heavy chain 7</fullName>
    </alternativeName>
    <alternativeName>
        <fullName evidence="18">Ciliary dynein heavy chain 7</fullName>
    </alternativeName>
</protein>
<dbReference type="FunFam" id="1.10.287.2620:FF:000002">
    <property type="entry name" value="Dynein heavy chain 2, axonemal"/>
    <property type="match status" value="1"/>
</dbReference>
<dbReference type="RefSeq" id="XP_007447880.1">
    <property type="nucleotide sequence ID" value="XM_007447818.1"/>
</dbReference>
<organism evidence="23 24">
    <name type="scientific">Lipotes vexillifer</name>
    <name type="common">Yangtze river dolphin</name>
    <dbReference type="NCBI Taxonomy" id="118797"/>
    <lineage>
        <taxon>Eukaryota</taxon>
        <taxon>Metazoa</taxon>
        <taxon>Chordata</taxon>
        <taxon>Craniata</taxon>
        <taxon>Vertebrata</taxon>
        <taxon>Euteleostomi</taxon>
        <taxon>Mammalia</taxon>
        <taxon>Eutheria</taxon>
        <taxon>Laurasiatheria</taxon>
        <taxon>Artiodactyla</taxon>
        <taxon>Whippomorpha</taxon>
        <taxon>Cetacea</taxon>
        <taxon>Odontoceti</taxon>
        <taxon>Lipotidae</taxon>
        <taxon>Lipotes</taxon>
    </lineage>
</organism>
<dbReference type="Proteomes" id="UP000265300">
    <property type="component" value="Unplaced"/>
</dbReference>
<evidence type="ECO:0000259" key="22">
    <source>
        <dbReference type="PROSITE" id="PS50222"/>
    </source>
</evidence>
<keyword evidence="6" id="KW-0677">Repeat</keyword>
<accession>A0A340WLH0</accession>
<dbReference type="Pfam" id="PF17852">
    <property type="entry name" value="Dynein_AAA_lid"/>
    <property type="match status" value="1"/>
</dbReference>
<dbReference type="GO" id="GO:0051959">
    <property type="term" value="F:dynein light intermediate chain binding"/>
    <property type="evidence" value="ECO:0007669"/>
    <property type="project" value="InterPro"/>
</dbReference>
<dbReference type="FunFam" id="1.10.8.1220:FF:000001">
    <property type="entry name" value="Dynein axonemal heavy chain 5"/>
    <property type="match status" value="1"/>
</dbReference>
<dbReference type="FunFam" id="3.40.50.300:FF:001328">
    <property type="entry name" value="Dynein heavy chain 6, axonemal"/>
    <property type="match status" value="1"/>
</dbReference>
<dbReference type="FunFam" id="3.40.50.300:FF:000362">
    <property type="entry name" value="Dynein, axonemal, heavy chain 6"/>
    <property type="match status" value="1"/>
</dbReference>
<dbReference type="InterPro" id="IPR002048">
    <property type="entry name" value="EF_hand_dom"/>
</dbReference>
<dbReference type="GeneID" id="103075118"/>
<evidence type="ECO:0000256" key="19">
    <source>
        <dbReference type="ARBA" id="ARBA00082102"/>
    </source>
</evidence>
<dbReference type="FunFam" id="1.20.1270.280:FF:000037">
    <property type="entry name" value="Dynein, axonemal, heavy chain 7"/>
    <property type="match status" value="1"/>
</dbReference>
<keyword evidence="11 20" id="KW-0175">Coiled coil</keyword>
<evidence type="ECO:0000256" key="7">
    <source>
        <dbReference type="ARBA" id="ARBA00022741"/>
    </source>
</evidence>
<dbReference type="Pfam" id="PF08393">
    <property type="entry name" value="DHC_N2"/>
    <property type="match status" value="1"/>
</dbReference>
<dbReference type="FunFam" id="1.20.920.20:FF:000006">
    <property type="entry name" value="Dynein, axonemal, heavy chain 6"/>
    <property type="match status" value="1"/>
</dbReference>
<dbReference type="FunFam" id="1.10.8.710:FF:000004">
    <property type="entry name" value="Dynein axonemal heavy chain 6"/>
    <property type="match status" value="1"/>
</dbReference>
<dbReference type="GO" id="GO:0008569">
    <property type="term" value="F:minus-end-directed microtubule motor activity"/>
    <property type="evidence" value="ECO:0007669"/>
    <property type="project" value="InterPro"/>
</dbReference>
<evidence type="ECO:0000256" key="6">
    <source>
        <dbReference type="ARBA" id="ARBA00022737"/>
    </source>
</evidence>
<keyword evidence="5" id="KW-0493">Microtubule</keyword>
<dbReference type="InterPro" id="IPR042228">
    <property type="entry name" value="Dynein_linker_3"/>
</dbReference>
<evidence type="ECO:0000256" key="9">
    <source>
        <dbReference type="ARBA" id="ARBA00022846"/>
    </source>
</evidence>
<dbReference type="InterPro" id="IPR041466">
    <property type="entry name" value="Dynein_AAA5_ext"/>
</dbReference>
<dbReference type="GO" id="GO:0007018">
    <property type="term" value="P:microtubule-based movement"/>
    <property type="evidence" value="ECO:0007669"/>
    <property type="project" value="InterPro"/>
</dbReference>
<dbReference type="FunFam" id="3.40.50.300:FF:000044">
    <property type="entry name" value="Dynein heavy chain 5, axonemal"/>
    <property type="match status" value="1"/>
</dbReference>
<evidence type="ECO:0000256" key="12">
    <source>
        <dbReference type="ARBA" id="ARBA00023069"/>
    </source>
</evidence>
<evidence type="ECO:0000256" key="8">
    <source>
        <dbReference type="ARBA" id="ARBA00022840"/>
    </source>
</evidence>
<keyword evidence="12" id="KW-0969">Cilium</keyword>
<dbReference type="FunFam" id="1.10.472.130:FF:000005">
    <property type="entry name" value="Dynein axonemal heavy chain 7"/>
    <property type="match status" value="1"/>
</dbReference>
<feature type="region of interest" description="Disordered" evidence="21">
    <location>
        <begin position="1"/>
        <end position="36"/>
    </location>
</feature>
<dbReference type="Gene3D" id="1.10.8.1220">
    <property type="match status" value="1"/>
</dbReference>
<evidence type="ECO:0000256" key="2">
    <source>
        <dbReference type="ARBA" id="ARBA00004430"/>
    </source>
</evidence>
<comment type="subunit">
    <text evidence="16">The dynein complex consists of at least two heavy chains and a number of intermediate and light chains.</text>
</comment>
<evidence type="ECO:0000256" key="1">
    <source>
        <dbReference type="ARBA" id="ARBA00004230"/>
    </source>
</evidence>
<dbReference type="STRING" id="118797.A0A340WLH0"/>
<dbReference type="InterPro" id="IPR004273">
    <property type="entry name" value="Dynein_heavy_D6_P-loop"/>
</dbReference>
<dbReference type="Pfam" id="PF17857">
    <property type="entry name" value="AAA_lid_1"/>
    <property type="match status" value="1"/>
</dbReference>
<dbReference type="InterPro" id="IPR024317">
    <property type="entry name" value="Dynein_heavy_chain_D4_dom"/>
</dbReference>
<dbReference type="Gene3D" id="1.10.472.130">
    <property type="match status" value="1"/>
</dbReference>
<dbReference type="InterPro" id="IPR043160">
    <property type="entry name" value="Dynein_C_barrel"/>
</dbReference>
<dbReference type="InterPro" id="IPR013602">
    <property type="entry name" value="Dynein_heavy_linker"/>
</dbReference>
<dbReference type="FunFam" id="1.20.140.100:FF:000004">
    <property type="entry name" value="Dynein axonemal heavy chain 6"/>
    <property type="match status" value="1"/>
</dbReference>
<dbReference type="InterPro" id="IPR042222">
    <property type="entry name" value="Dynein_2_N"/>
</dbReference>
<dbReference type="PROSITE" id="PS50222">
    <property type="entry name" value="EF_HAND_2"/>
    <property type="match status" value="1"/>
</dbReference>
<dbReference type="Gene3D" id="6.10.140.1060">
    <property type="match status" value="1"/>
</dbReference>
<evidence type="ECO:0000256" key="4">
    <source>
        <dbReference type="ARBA" id="ARBA00022490"/>
    </source>
</evidence>
<dbReference type="FunFam" id="3.40.50.300:FF:000223">
    <property type="entry name" value="Dynein heavy chain 3, axonemal"/>
    <property type="match status" value="1"/>
</dbReference>
<dbReference type="FunFam" id="1.20.920.30:FF:000002">
    <property type="entry name" value="Dynein axonemal heavy chain 3"/>
    <property type="match status" value="1"/>
</dbReference>
<dbReference type="PROSITE" id="PS00018">
    <property type="entry name" value="EF_HAND_1"/>
    <property type="match status" value="1"/>
</dbReference>
<feature type="coiled-coil region" evidence="20">
    <location>
        <begin position="2831"/>
        <end position="2879"/>
    </location>
</feature>
<reference evidence="24" key="1">
    <citation type="submission" date="2025-08" db="UniProtKB">
        <authorList>
            <consortium name="RefSeq"/>
        </authorList>
    </citation>
    <scope>IDENTIFICATION</scope>
</reference>
<evidence type="ECO:0000256" key="3">
    <source>
        <dbReference type="ARBA" id="ARBA00008887"/>
    </source>
</evidence>
<dbReference type="CTD" id="56171"/>
<dbReference type="InterPro" id="IPR041228">
    <property type="entry name" value="Dynein_C"/>
</dbReference>
<evidence type="ECO:0000256" key="5">
    <source>
        <dbReference type="ARBA" id="ARBA00022701"/>
    </source>
</evidence>
<comment type="subcellular location">
    <subcellularLocation>
        <location evidence="1">Cell projection</location>
        <location evidence="1">Cilium</location>
        <location evidence="1">Flagellum</location>
    </subcellularLocation>
    <subcellularLocation>
        <location evidence="2">Cytoplasm</location>
        <location evidence="2">Cytoskeleton</location>
        <location evidence="2">Cilium axoneme</location>
    </subcellularLocation>
</comment>
<dbReference type="Gene3D" id="1.10.8.720">
    <property type="entry name" value="Region D6 of dynein motor"/>
    <property type="match status" value="1"/>
</dbReference>
<sequence>MSSRQDKSPSKEKSKIPVRFLSQLSTDKSSSKEKSKIPVRILPQLATVSSKPQWQQAAPSFHLSVKRDEGIPEQFSVKNQQSYAEYMERFGKKGKLLDQIDDSHAGPSTSKSKSKSPHKERENFRSTLVNVIMQQDAVLDSATLDESTLPKLTTSAIEKDILRYYYYIHHGIDTDHVAPMEDSWLEHVLNLVPQHLKVLPNSILALSDEMREDYFLSVKKSIVDFVLKDPREKEDDRKVEELPPHRAEMEILPKPWRKSFLAASSYIRDHLNAMNPTMLAVLDLWHSTFKKLRLVDVEEFHNCQDALELSTFQSIVMKHMESAKETLLKMWFPEVQNIYYQGNKKKLLPTGDSSAKLESFFNCAATLMTLQLQDLALVSMQDFTDLIAQPPDSVRAFEHPGFVMRLILDNDTIKFEPDFNDYIDILLNVYDVMIKAVSFVPRVEAKLYSKSESKSKPTTLKPIILKEVVEAHKEKIKEVVICESMALNEHLRLYDKYDFLITKKAEQDADAFLAENHNYEKIIQEIHRYQNLIEDIQYTSRKAIRLGMFEMRCEELIRALVKRADIICGKLIAKMFRDHQEVNTRLCEEFEKISEKALSTPPNTAELMEMKAYIQKVETVDMIELGRRLVDSKNCLAFLIECSNFSPADIRLNNNVFQWYGRMDEIFDEHRKIIKEKTEQYQEGLKLRCERFVEELQSYAKQSEEFYSFGDLQDIQRYLKKAQTLNGKLDLAADKIEQLNAEEEAFGWLPSIYPQRKKIQDGLNPYLRLYETVVEFSTRYRAWTEGPYHKVNPDQIETDVGNYWRGLYKLEKTFHDSPNALAMTKKVRAKVEDFKQHIPLIHVICNPGLRPRHWEAMSSIVGYPLEPADDSTVFSFLDMNLEPYLDRFEGISEAASKEYSLEKAMEKMINEWDAVEFVILPYRESGTFILSSVDEIQMLLDDHIIKTQTMRASPFVKPYEKQMREWEGKLLLLQEVLDEWLKVQATWLYLEPIFSSPDIMSQMPEEGRRFTTVDKTWRDIMKSVVQDNHVLAVVTIERMLERLKKSNELLELILKGLNEYLEKKRLFFPRFFFLSNDELLEILSETKDPTRVQPHLKKCFEGIAKVEFTESLDITHMKSSEGEVVELVDTISTAKARGQVEKWLVELERVMIKSIHKVIRDALFAYTQHERINWVRDWPGQTVLCVSQTFWTIEVQTAIAKGQKSLEQYLEKCNKQIDDIVTLVRGKLSKQNRVTLGALVVLDVHARDVLTTLVKKKVNDDSEFEWLSQLRYYWQDNHLETKMINAGLRYGYEYLGNSPRLVITPLTDRCYRTLFGALHLHLGGAPEGPAGTGKTETTKDLAKAVAKQCVVFNCSDGLDYLALGKFFKGLLSCGAWACFDEFNRIDLEVLSVVAQQILTLQRGINAGVDLLVFEGTELKLDPTCAVFITMNPGYAGRSELPDNLKALFRTVAMMVPDYAMIAEIVLYSCGFVTARPLSVKIVATYRLCSEQLSSQHHYDYGMRAVKSVLTAAGNLKLKYPNENEEILLLRSIIDVNLPKFLSHDLPLFEGITSDLFPGVKLPKPDYSDLLGAIKDNCDSMNLQMTRFFSEKILQIYEMMIVRHGFMIVGEPFGGKTSAYRVLAGALNDLCEKGLMEENKVQITVLNPKSVTMGQLYGQFDLVSHEWSDGILAVSFRAFAASSTPDRKWLVFDGPVDAVWIENMNTVLDDNKKLCLMSGEIIQMSPQMNLIFEPMDLEVASPATVSRCGMIYMEPHMLGWRPLMLSWINLLPPVISIIQKEFIIGLFDRMVPVSVEFIRKHTKELSPTSDTNLVRSLMNLIDCFMNDFADEVKVGERNDRETYSLLEGIFLFSLIWSIGASCKDDDRLKFNKILRELMEGPISEITRNRFKLLSGTEQTSSKTLTVPFPEKGTIYDYQFVTEGIGKWEPWVKKLAEAPPIPKDVMFNEIIVPTLDTVRYSALMELLTTHQKPSIFVGPTGTGKSVYIINFLLNQLSKDIYKPLLINFSAQTTAAQTQNIIMSKLDKRRKGVFGPPLGKKMVVFVDDVNMPAREVYGAQPPIELLRQWLDHWNWYDLKDCSMIKLVDIQIMCAMGPPGGGRNPITPRYMRHFNIITIDEFSDKSMFTIFSRILTWHLKTCYKFPDSFLDLTTQIVNGTMTLYKEAMKNLLPTPAKSHYLFNLRDFSRVIQGVCLSRPETAETKEVIKRLWVHEVLRVYYDRLLDNADRSWLINYIQEILKKYMHENFHELFQSLDFDNDGVVEEDDLHSLMFCDFHDPKREDNNYREVADVDALRVVVEAHLEEYNNMSKKTLHLVLFRFAIEHISRISRILKQPRSHALLVGVGGSGRQSVTRLAAHMADSSVFQVEISKGYGNSEWHEDLKVILRKCAEGEMQGVFLFTDTQIKMESFLEDVNNLLNAGEVPNLFALDEKQEICDKMRHLDRQRDKTKQTDGSPIALFNMFIDRCRNQLHVVLAMSPIGDAFRIRLRKFPALVNCCTIDWFQSWPEDALQAVASRFLEDIEVSEEIRDGCIELCKRFHTSAVDLSTSFYVELQRYNYVTPTSYLELISTFKLLLEKKRSEVMKMKKRYEVGLDKLDSAASQVATMQFELEALHPQLKVASKEVDEMMMIIERESVEVAKTEKIVKADETIANEQAVAARAIKDECDADLAGALPILESALAALDTLTAQDITVVKSMKSPPAGVKLVMEAVCILKGIKADKIPDPTGSGKKIEDFWGPAKRLLGDIRFLQSLHEYDKDNIPPAYMNIIRKNYIPNPDFVPEKIRNASTAAEGLCKWVIAMDSYDKVAKIVAPKKIKLAAAEGELKIAMDGLRKKQSVLREVQDKLTKLQDTLELNKQKKADLENQVDLCSKKLERAEKLIGGLGGEKTRWSQTALELGQLYINLTGDILISSGVVAYLGAFTSNYRQNQIKEWTNLCKGRDIPCSYDYSLMSILGEAVTIRAWNIAGLPSDSFSIDNGIIITNARRWPLMIDPQGQANKWIKNMEKANSLHLIKLSDSDYARTLENCIQFGTPVLLENVGEELDPILEPLLLKQTFKQGGSTCIRLGDSTIEYSPDFRFYITTKLRNPHYLPETSVKVTLLNFMITSEGMQDQLLGIVVARERPDLEEEKQALILQGAENKRQLKEIEDKILEVLSSSEGNILEDETAIKILSSSKALANEISQKQEVAEETEKKIDATRMGYRPIATHSSILFFSIVDLANIDPMYQYSLTWFINLFILSIENSEKSEILSKRLQILKDHFTYSLYVNVCRSLFEKDKLLFSFCLTVNLMIHERSINKAEWRFLLTGGIGLDNPHANPCTWLPQKSWDEICRLDELPAFKTIRREFMHLKDGWKKVYDSLEPHHEVFPDDWEDKASEFQRMLIIRCLRPDKIIPMLQEFINNRLGRAFIEPPPFDLSKAFADSNCCAPLIFVLSPGADPMAALLKFADDQGYGASKLRSLSLGQGQGPIAMKMLEKAVKEGTWVVLQNCHLATSWMPTLEKVCEELSAETTHPDFRIWLTSYPSPNFPVSVLQNGVKMTNEAPKGLRANIIRSYLMDPISDPAFFGSCKKHEEFKKLLYGLCFFHALVQERRKFGPLGWNIPYEFNETDLRISVQQLYMFLNQYEELPYDALQYMTGECNYGGRVTDDWDRRTLRSILNKFFNTELVQNPHYKFDSSGIYFVPPSGDHKSYIEYTKTLPLTPAPEIFGMNANADITKDQSETQLLFDNILLTQSRSAESGAKSPDEVVHEVAGDVLGKLPNNFDVESAMRRYPTTYTQSMNTVLVQEMGRFNKLLQTVRESCINIQKAIKGLVVMSTDLEEVVSSILNVKIPGMWMGKSYPSLKPLGSYVNDFLARLKFLQQWYEVGPPPVFWLSGFFFTQAFLTGAQQNYARKYTIPIDLLGFDYEVMEDKEYKHAPEDGVFIHGLFLDGASWNRKIKKLAESHPKILYDTVPVMWLKPCKRVDIPERPSYTAPLYKTSERRGTLSTTGHSTNFVIAMTLPSDQPEEHWIGRGVALLCQLNS</sequence>
<keyword evidence="4" id="KW-0963">Cytoplasm</keyword>
<dbReference type="InterPro" id="IPR035699">
    <property type="entry name" value="AAA_6"/>
</dbReference>
<evidence type="ECO:0000256" key="14">
    <source>
        <dbReference type="ARBA" id="ARBA00023212"/>
    </source>
</evidence>
<dbReference type="FunFam" id="3.10.490.20:FF:000001">
    <property type="entry name" value="dynein heavy chain 7, axonemal"/>
    <property type="match status" value="1"/>
</dbReference>
<keyword evidence="8" id="KW-0067">ATP-binding</keyword>
<dbReference type="Pfam" id="PF12780">
    <property type="entry name" value="AAA_8"/>
    <property type="match status" value="1"/>
</dbReference>
<keyword evidence="23" id="KW-1185">Reference proteome</keyword>
<dbReference type="Pfam" id="PF12775">
    <property type="entry name" value="AAA_7"/>
    <property type="match status" value="1"/>
</dbReference>
<dbReference type="Gene3D" id="3.40.50.300">
    <property type="entry name" value="P-loop containing nucleotide triphosphate hydrolases"/>
    <property type="match status" value="5"/>
</dbReference>
<comment type="similarity">
    <text evidence="3">Belongs to the dynein heavy chain family.</text>
</comment>
<dbReference type="OrthoDB" id="5593012at2759"/>
<dbReference type="Gene3D" id="1.20.140.100">
    <property type="entry name" value="Dynein heavy chain, N-terminal domain 2"/>
    <property type="match status" value="1"/>
</dbReference>
<evidence type="ECO:0000256" key="15">
    <source>
        <dbReference type="ARBA" id="ARBA00023273"/>
    </source>
</evidence>
<dbReference type="GO" id="GO:0005874">
    <property type="term" value="C:microtubule"/>
    <property type="evidence" value="ECO:0007669"/>
    <property type="project" value="UniProtKB-KW"/>
</dbReference>
<evidence type="ECO:0000256" key="17">
    <source>
        <dbReference type="ARBA" id="ARBA00071816"/>
    </source>
</evidence>
<dbReference type="Gene3D" id="3.20.180.20">
    <property type="entry name" value="Dynein heavy chain, N-terminal domain 2"/>
    <property type="match status" value="1"/>
</dbReference>
<dbReference type="KEGG" id="lve:103075118"/>
<keyword evidence="13" id="KW-0505">Motor protein</keyword>
<evidence type="ECO:0000256" key="11">
    <source>
        <dbReference type="ARBA" id="ARBA00023054"/>
    </source>
</evidence>
<keyword evidence="7" id="KW-0547">Nucleotide-binding</keyword>
<dbReference type="FunFam" id="3.40.50.300:FF:002141">
    <property type="entry name" value="Dynein heavy chain"/>
    <property type="match status" value="1"/>
</dbReference>
<feature type="domain" description="EF-hand" evidence="22">
    <location>
        <begin position="2240"/>
        <end position="2275"/>
    </location>
</feature>
<name>A0A340WLH0_LIPVE</name>
<dbReference type="Gene3D" id="1.10.287.2620">
    <property type="match status" value="1"/>
</dbReference>
<proteinExistence type="inferred from homology"/>
<dbReference type="GO" id="GO:0005524">
    <property type="term" value="F:ATP binding"/>
    <property type="evidence" value="ECO:0007669"/>
    <property type="project" value="UniProtKB-KW"/>
</dbReference>
<dbReference type="FunFam" id="1.20.1270.280:FF:000038">
    <property type="entry name" value="AT13908p"/>
    <property type="match status" value="1"/>
</dbReference>
<dbReference type="Gene3D" id="1.20.1270.280">
    <property type="match status" value="1"/>
</dbReference>
<dbReference type="GO" id="GO:0031514">
    <property type="term" value="C:motile cilium"/>
    <property type="evidence" value="ECO:0007669"/>
    <property type="project" value="UniProtKB-SubCell"/>
</dbReference>
<dbReference type="Gene3D" id="1.20.58.1120">
    <property type="match status" value="1"/>
</dbReference>
<evidence type="ECO:0000256" key="10">
    <source>
        <dbReference type="ARBA" id="ARBA00023017"/>
    </source>
</evidence>
<dbReference type="FunFam" id="1.10.8.720:FF:000001">
    <property type="entry name" value="dynein heavy chain 7, axonemal"/>
    <property type="match status" value="1"/>
</dbReference>
<dbReference type="SUPFAM" id="SSF52540">
    <property type="entry name" value="P-loop containing nucleoside triphosphate hydrolases"/>
    <property type="match status" value="4"/>
</dbReference>
<dbReference type="Pfam" id="PF12777">
    <property type="entry name" value="MT"/>
    <property type="match status" value="1"/>
</dbReference>
<dbReference type="InterPro" id="IPR024743">
    <property type="entry name" value="Dynein_HC_stalk"/>
</dbReference>
<feature type="region of interest" description="Disordered" evidence="21">
    <location>
        <begin position="98"/>
        <end position="121"/>
    </location>
</feature>
<dbReference type="Gene3D" id="3.10.490.20">
    <property type="match status" value="1"/>
</dbReference>
<keyword evidence="15" id="KW-0966">Cell projection</keyword>
<dbReference type="InterPro" id="IPR003593">
    <property type="entry name" value="AAA+_ATPase"/>
</dbReference>
<dbReference type="Pfam" id="PF12774">
    <property type="entry name" value="AAA_6"/>
    <property type="match status" value="1"/>
</dbReference>
<dbReference type="InParanoid" id="A0A340WLH0"/>
<keyword evidence="10" id="KW-0243">Dynein</keyword>
<dbReference type="Gene3D" id="1.10.8.710">
    <property type="match status" value="1"/>
</dbReference>
<dbReference type="Gene3D" id="1.20.920.30">
    <property type="match status" value="1"/>
</dbReference>
<dbReference type="InterPro" id="IPR041589">
    <property type="entry name" value="DNAH3_AAA_lid_1"/>
</dbReference>
<dbReference type="Pfam" id="PF18198">
    <property type="entry name" value="AAA_lid_11"/>
    <property type="match status" value="1"/>
</dbReference>
<dbReference type="Gene3D" id="1.20.920.20">
    <property type="match status" value="1"/>
</dbReference>
<dbReference type="InterPro" id="IPR027417">
    <property type="entry name" value="P-loop_NTPase"/>
</dbReference>
<feature type="compositionally biased region" description="Basic and acidic residues" evidence="21">
    <location>
        <begin position="1"/>
        <end position="15"/>
    </location>
</feature>
<evidence type="ECO:0000256" key="16">
    <source>
        <dbReference type="ARBA" id="ARBA00062885"/>
    </source>
</evidence>
<dbReference type="Pfam" id="PF12781">
    <property type="entry name" value="AAA_9"/>
    <property type="match status" value="1"/>
</dbReference>
<evidence type="ECO:0000313" key="24">
    <source>
        <dbReference type="RefSeq" id="XP_007447880.1"/>
    </source>
</evidence>
<evidence type="ECO:0000256" key="20">
    <source>
        <dbReference type="SAM" id="Coils"/>
    </source>
</evidence>
<dbReference type="InterPro" id="IPR041658">
    <property type="entry name" value="AAA_lid_11"/>
</dbReference>
<gene>
    <name evidence="24" type="primary">DNAH7</name>
</gene>
<dbReference type="InterPro" id="IPR035706">
    <property type="entry name" value="AAA_9"/>
</dbReference>
<keyword evidence="14" id="KW-0206">Cytoskeleton</keyword>
<evidence type="ECO:0000256" key="13">
    <source>
        <dbReference type="ARBA" id="ARBA00023175"/>
    </source>
</evidence>